<organism evidence="2 3">
    <name type="scientific">Amanita thiersii Skay4041</name>
    <dbReference type="NCBI Taxonomy" id="703135"/>
    <lineage>
        <taxon>Eukaryota</taxon>
        <taxon>Fungi</taxon>
        <taxon>Dikarya</taxon>
        <taxon>Basidiomycota</taxon>
        <taxon>Agaricomycotina</taxon>
        <taxon>Agaricomycetes</taxon>
        <taxon>Agaricomycetidae</taxon>
        <taxon>Agaricales</taxon>
        <taxon>Pluteineae</taxon>
        <taxon>Amanitaceae</taxon>
        <taxon>Amanita</taxon>
    </lineage>
</organism>
<protein>
    <submittedName>
        <fullName evidence="2">Uncharacterized protein</fullName>
    </submittedName>
</protein>
<dbReference type="OrthoDB" id="3266199at2759"/>
<feature type="region of interest" description="Disordered" evidence="1">
    <location>
        <begin position="179"/>
        <end position="223"/>
    </location>
</feature>
<keyword evidence="3" id="KW-1185">Reference proteome</keyword>
<evidence type="ECO:0000313" key="2">
    <source>
        <dbReference type="EMBL" id="PFH46742.1"/>
    </source>
</evidence>
<dbReference type="EMBL" id="KZ302162">
    <property type="protein sequence ID" value="PFH46742.1"/>
    <property type="molecule type" value="Genomic_DNA"/>
</dbReference>
<feature type="compositionally biased region" description="Gly residues" evidence="1">
    <location>
        <begin position="183"/>
        <end position="194"/>
    </location>
</feature>
<dbReference type="Proteomes" id="UP000242287">
    <property type="component" value="Unassembled WGS sequence"/>
</dbReference>
<dbReference type="STRING" id="703135.A0A2A9NGA1"/>
<accession>A0A2A9NGA1</accession>
<evidence type="ECO:0000256" key="1">
    <source>
        <dbReference type="SAM" id="MobiDB-lite"/>
    </source>
</evidence>
<reference evidence="2 3" key="1">
    <citation type="submission" date="2014-02" db="EMBL/GenBank/DDBJ databases">
        <title>Transposable element dynamics among asymbiotic and ectomycorrhizal Amanita fungi.</title>
        <authorList>
            <consortium name="DOE Joint Genome Institute"/>
            <person name="Hess J."/>
            <person name="Skrede I."/>
            <person name="Wolfe B."/>
            <person name="LaButti K."/>
            <person name="Ohm R.A."/>
            <person name="Grigoriev I.V."/>
            <person name="Pringle A."/>
        </authorList>
    </citation>
    <scope>NUCLEOTIDE SEQUENCE [LARGE SCALE GENOMIC DNA]</scope>
    <source>
        <strain evidence="2 3">SKay4041</strain>
    </source>
</reference>
<dbReference type="AlphaFoldDB" id="A0A2A9NGA1"/>
<feature type="compositionally biased region" description="Acidic residues" evidence="1">
    <location>
        <begin position="195"/>
        <end position="204"/>
    </location>
</feature>
<feature type="compositionally biased region" description="Basic and acidic residues" evidence="1">
    <location>
        <begin position="213"/>
        <end position="223"/>
    </location>
</feature>
<proteinExistence type="predicted"/>
<name>A0A2A9NGA1_9AGAR</name>
<sequence>MGWETERKLAARHTLPLELYSPEHAGVLTQLESGDLLDLLVLHRTRRDALRSLLDALFFNAGEGGMGVGIAGGGGLGVKVQVPQTHVEKNHHTTVCPACNQPLDNPSASGSGNANTMDPSPWRDLRTRLVDEIDKRALGDTLLDVETMGEWPEARRCWEAWTRMKARLRTGCCLREGCPSSSGGNGGGGGGGEGQGEEGGEGNDDTGLSFRSTLDEGRRRRREVDLGEGLGGGDWYGEKEVVREIRSCLERLPLTV</sequence>
<gene>
    <name evidence="2" type="ORF">AMATHDRAFT_69209</name>
</gene>
<evidence type="ECO:0000313" key="3">
    <source>
        <dbReference type="Proteomes" id="UP000242287"/>
    </source>
</evidence>